<evidence type="ECO:0000256" key="1">
    <source>
        <dbReference type="SAM" id="Phobius"/>
    </source>
</evidence>
<protein>
    <submittedName>
        <fullName evidence="2">DUF4845 domain-containing protein</fullName>
    </submittedName>
</protein>
<dbReference type="AlphaFoldDB" id="A0AAU7NSJ3"/>
<keyword evidence="1" id="KW-0812">Transmembrane</keyword>
<evidence type="ECO:0000313" key="2">
    <source>
        <dbReference type="EMBL" id="XBS19948.1"/>
    </source>
</evidence>
<sequence length="125" mass="14338">MKQLAQKQRGLTLISLVLVLALIGFFTLLVLKIGPIYLNHSKVTNALAALEQTTDVETKSKYEIETILDKRFNLNYVEHVDKDDIKISKHGNYLKVEIEYERIEPIMGNLSVLVDFYEKIEVGNE</sequence>
<keyword evidence="3" id="KW-1185">Reference proteome</keyword>
<gene>
    <name evidence="2" type="ORF">Q9L42_016555</name>
</gene>
<accession>A0AAU7NSJ3</accession>
<name>A0AAU7NSJ3_9GAMM</name>
<dbReference type="Pfam" id="PF16137">
    <property type="entry name" value="DUF4845"/>
    <property type="match status" value="1"/>
</dbReference>
<dbReference type="KEGG" id="mech:Q9L42_016555"/>
<dbReference type="Proteomes" id="UP001225378">
    <property type="component" value="Chromosome"/>
</dbReference>
<reference evidence="2 3" key="1">
    <citation type="journal article" date="2024" name="Microbiology">
        <title>Methylomarinum rosea sp. nov., a novel halophilic methanotrophic bacterium from the hypersaline Lake Elton.</title>
        <authorList>
            <person name="Suleimanov R.Z."/>
            <person name="Oshkin I.Y."/>
            <person name="Danilova O.V."/>
            <person name="Suzina N.E."/>
            <person name="Dedysh S.N."/>
        </authorList>
    </citation>
    <scope>NUCLEOTIDE SEQUENCE [LARGE SCALE GENOMIC DNA]</scope>
    <source>
        <strain evidence="2 3">Ch1-1</strain>
    </source>
</reference>
<dbReference type="InterPro" id="IPR032314">
    <property type="entry name" value="DUF4845"/>
</dbReference>
<organism evidence="2 3">
    <name type="scientific">Methylomarinum roseum</name>
    <dbReference type="NCBI Taxonomy" id="3067653"/>
    <lineage>
        <taxon>Bacteria</taxon>
        <taxon>Pseudomonadati</taxon>
        <taxon>Pseudomonadota</taxon>
        <taxon>Gammaproteobacteria</taxon>
        <taxon>Methylococcales</taxon>
        <taxon>Methylococcaceae</taxon>
        <taxon>Methylomarinum</taxon>
    </lineage>
</organism>
<feature type="transmembrane region" description="Helical" evidence="1">
    <location>
        <begin position="12"/>
        <end position="31"/>
    </location>
</feature>
<keyword evidence="1" id="KW-1133">Transmembrane helix</keyword>
<proteinExistence type="predicted"/>
<evidence type="ECO:0000313" key="3">
    <source>
        <dbReference type="Proteomes" id="UP001225378"/>
    </source>
</evidence>
<keyword evidence="1" id="KW-0472">Membrane</keyword>
<dbReference type="RefSeq" id="WP_305907316.1">
    <property type="nucleotide sequence ID" value="NZ_CP157743.1"/>
</dbReference>
<dbReference type="EMBL" id="CP157743">
    <property type="protein sequence ID" value="XBS19948.1"/>
    <property type="molecule type" value="Genomic_DNA"/>
</dbReference>